<gene>
    <name evidence="1" type="ORF">AVDCRST_MAG67-3812</name>
</gene>
<name>A0A6J4THC5_9ACTN</name>
<dbReference type="AlphaFoldDB" id="A0A6J4THC5"/>
<sequence>MPRRRRLSGEGQAEALALTRDRRAFITVPEGPARAAPLRIERQRLCCK</sequence>
<proteinExistence type="predicted"/>
<dbReference type="EMBL" id="CADCVQ010000148">
    <property type="protein sequence ID" value="CAA9522616.1"/>
    <property type="molecule type" value="Genomic_DNA"/>
</dbReference>
<protein>
    <submittedName>
        <fullName evidence="1">Uncharacterized protein</fullName>
    </submittedName>
</protein>
<organism evidence="1">
    <name type="scientific">uncultured Solirubrobacteraceae bacterium</name>
    <dbReference type="NCBI Taxonomy" id="1162706"/>
    <lineage>
        <taxon>Bacteria</taxon>
        <taxon>Bacillati</taxon>
        <taxon>Actinomycetota</taxon>
        <taxon>Thermoleophilia</taxon>
        <taxon>Solirubrobacterales</taxon>
        <taxon>Solirubrobacteraceae</taxon>
        <taxon>environmental samples</taxon>
    </lineage>
</organism>
<evidence type="ECO:0000313" key="1">
    <source>
        <dbReference type="EMBL" id="CAA9522616.1"/>
    </source>
</evidence>
<reference evidence="1" key="1">
    <citation type="submission" date="2020-02" db="EMBL/GenBank/DDBJ databases">
        <authorList>
            <person name="Meier V. D."/>
        </authorList>
    </citation>
    <scope>NUCLEOTIDE SEQUENCE</scope>
    <source>
        <strain evidence="1">AVDCRST_MAG67</strain>
    </source>
</reference>
<accession>A0A6J4THC5</accession>